<keyword evidence="3 6" id="KW-0274">FAD</keyword>
<dbReference type="OrthoDB" id="17199at2759"/>
<keyword evidence="2 6" id="KW-0285">Flavoprotein</keyword>
<dbReference type="GO" id="GO:0016971">
    <property type="term" value="F:flavin-dependent sulfhydryl oxidase activity"/>
    <property type="evidence" value="ECO:0007669"/>
    <property type="project" value="InterPro"/>
</dbReference>
<dbReference type="InterPro" id="IPR039799">
    <property type="entry name" value="ALR/ERV"/>
</dbReference>
<dbReference type="AlphaFoldDB" id="A0A8J8NBQ4"/>
<evidence type="ECO:0000259" key="7">
    <source>
        <dbReference type="PROSITE" id="PS51324"/>
    </source>
</evidence>
<keyword evidence="9" id="KW-1185">Reference proteome</keyword>
<dbReference type="SUPFAM" id="SSF69000">
    <property type="entry name" value="FAD-dependent thiol oxidase"/>
    <property type="match status" value="1"/>
</dbReference>
<evidence type="ECO:0000256" key="5">
    <source>
        <dbReference type="ARBA" id="ARBA00023157"/>
    </source>
</evidence>
<dbReference type="PROSITE" id="PS51324">
    <property type="entry name" value="ERV_ALR"/>
    <property type="match status" value="1"/>
</dbReference>
<dbReference type="Proteomes" id="UP000785679">
    <property type="component" value="Unassembled WGS sequence"/>
</dbReference>
<organism evidence="8 9">
    <name type="scientific">Halteria grandinella</name>
    <dbReference type="NCBI Taxonomy" id="5974"/>
    <lineage>
        <taxon>Eukaryota</taxon>
        <taxon>Sar</taxon>
        <taxon>Alveolata</taxon>
        <taxon>Ciliophora</taxon>
        <taxon>Intramacronucleata</taxon>
        <taxon>Spirotrichea</taxon>
        <taxon>Stichotrichia</taxon>
        <taxon>Sporadotrichida</taxon>
        <taxon>Halteriidae</taxon>
        <taxon>Halteria</taxon>
    </lineage>
</organism>
<name>A0A8J8NBQ4_HALGN</name>
<reference evidence="8" key="1">
    <citation type="submission" date="2019-06" db="EMBL/GenBank/DDBJ databases">
        <authorList>
            <person name="Zheng W."/>
        </authorList>
    </citation>
    <scope>NUCLEOTIDE SEQUENCE</scope>
    <source>
        <strain evidence="8">QDHG01</strain>
    </source>
</reference>
<comment type="caution">
    <text evidence="8">The sequence shown here is derived from an EMBL/GenBank/DDBJ whole genome shotgun (WGS) entry which is preliminary data.</text>
</comment>
<dbReference type="GO" id="GO:0005739">
    <property type="term" value="C:mitochondrion"/>
    <property type="evidence" value="ECO:0007669"/>
    <property type="project" value="TreeGrafter"/>
</dbReference>
<dbReference type="PANTHER" id="PTHR12645">
    <property type="entry name" value="ALR/ERV"/>
    <property type="match status" value="1"/>
</dbReference>
<dbReference type="InterPro" id="IPR017905">
    <property type="entry name" value="ERV/ALR_sulphydryl_oxidase"/>
</dbReference>
<evidence type="ECO:0000256" key="4">
    <source>
        <dbReference type="ARBA" id="ARBA00023002"/>
    </source>
</evidence>
<dbReference type="GO" id="GO:0050660">
    <property type="term" value="F:flavin adenine dinucleotide binding"/>
    <property type="evidence" value="ECO:0007669"/>
    <property type="project" value="TreeGrafter"/>
</dbReference>
<accession>A0A8J8NBQ4</accession>
<evidence type="ECO:0000256" key="6">
    <source>
        <dbReference type="RuleBase" id="RU371123"/>
    </source>
</evidence>
<comment type="catalytic activity">
    <reaction evidence="6">
        <text>2 R'C(R)SH + O2 = R'C(R)S-S(R)CR' + H2O2</text>
        <dbReference type="Rhea" id="RHEA:17357"/>
        <dbReference type="ChEBI" id="CHEBI:15379"/>
        <dbReference type="ChEBI" id="CHEBI:16240"/>
        <dbReference type="ChEBI" id="CHEBI:16520"/>
        <dbReference type="ChEBI" id="CHEBI:17412"/>
        <dbReference type="EC" id="1.8.3.2"/>
    </reaction>
</comment>
<dbReference type="Gene3D" id="1.20.120.310">
    <property type="entry name" value="ERV/ALR sulfhydryl oxidase domain"/>
    <property type="match status" value="1"/>
</dbReference>
<keyword evidence="5" id="KW-1015">Disulfide bond</keyword>
<dbReference type="EC" id="1.8.3.2" evidence="6"/>
<feature type="domain" description="ERV/ALR sulfhydryl oxidase" evidence="7">
    <location>
        <begin position="47"/>
        <end position="157"/>
    </location>
</feature>
<comment type="cofactor">
    <cofactor evidence="1 6">
        <name>FAD</name>
        <dbReference type="ChEBI" id="CHEBI:57692"/>
    </cofactor>
</comment>
<proteinExistence type="predicted"/>
<evidence type="ECO:0000256" key="3">
    <source>
        <dbReference type="ARBA" id="ARBA00022827"/>
    </source>
</evidence>
<dbReference type="PANTHER" id="PTHR12645:SF0">
    <property type="entry name" value="FAD-LINKED SULFHYDRYL OXIDASE ALR"/>
    <property type="match status" value="1"/>
</dbReference>
<dbReference type="EMBL" id="RRYP01025803">
    <property type="protein sequence ID" value="TNV71919.1"/>
    <property type="molecule type" value="Genomic_DNA"/>
</dbReference>
<evidence type="ECO:0000313" key="9">
    <source>
        <dbReference type="Proteomes" id="UP000785679"/>
    </source>
</evidence>
<gene>
    <name evidence="8" type="ORF">FGO68_gene7882</name>
</gene>
<evidence type="ECO:0000256" key="2">
    <source>
        <dbReference type="ARBA" id="ARBA00022630"/>
    </source>
</evidence>
<sequence length="161" mass="18506">MGGKDCDEYICSNDKEEQQLKEIFNKPSGLQGNSGGPTQIQSIMKEKPLNAIELGRSTWPLLHRLSLSYPQQPTEKDKEKAITLIQTFSKLYPCKICANDFQGELKKSPPALESREKFAIWMCEQHNIVNRKLGKPEFKCIMRRIELTHGTPQRKEWTSIL</sequence>
<evidence type="ECO:0000313" key="8">
    <source>
        <dbReference type="EMBL" id="TNV71919.1"/>
    </source>
</evidence>
<protein>
    <recommendedName>
        <fullName evidence="6">Sulfhydryl oxidase</fullName>
        <ecNumber evidence="6">1.8.3.2</ecNumber>
    </recommendedName>
</protein>
<dbReference type="InterPro" id="IPR036774">
    <property type="entry name" value="ERV/ALR_sulphydryl_oxid_sf"/>
</dbReference>
<dbReference type="Pfam" id="PF04777">
    <property type="entry name" value="Evr1_Alr"/>
    <property type="match status" value="1"/>
</dbReference>
<keyword evidence="4 6" id="KW-0560">Oxidoreductase</keyword>
<evidence type="ECO:0000256" key="1">
    <source>
        <dbReference type="ARBA" id="ARBA00001974"/>
    </source>
</evidence>